<keyword evidence="6" id="KW-1185">Reference proteome</keyword>
<dbReference type="GO" id="GO:0042147">
    <property type="term" value="P:retrograde transport, endosome to Golgi"/>
    <property type="evidence" value="ECO:0007669"/>
    <property type="project" value="TreeGrafter"/>
</dbReference>
<evidence type="ECO:0000259" key="4">
    <source>
        <dbReference type="Pfam" id="PF07064"/>
    </source>
</evidence>
<dbReference type="OrthoDB" id="568509at2759"/>
<feature type="compositionally biased region" description="Gly residues" evidence="3">
    <location>
        <begin position="1373"/>
        <end position="1382"/>
    </location>
</feature>
<dbReference type="InterPro" id="IPR036322">
    <property type="entry name" value="WD40_repeat_dom_sf"/>
</dbReference>
<protein>
    <recommendedName>
        <fullName evidence="4">RIC1 C-terminal alpha solenoid region domain-containing protein</fullName>
    </recommendedName>
</protein>
<sequence>MYFAYGWPRSFRVFDDREVLSSNHNTSSSSSSSAHHSSNHSQSNHLAHGEAIVYLRCTGGAPFLGGASVASVDNSRLTSAGSSATSLNKAKATAPTSNKAAGAAHTRPFVVLVTTTTVQLWSGHEHRVRVGEHVRDRACVARAGVNFRAHWNEARGVLVVLTGGNKLHLYQVRSQTQKHNNLGGSDDVAAVADPACSKVDVLLFHMLDLNEEVSSPRSAVSAAAAAAAAAATPGSAETGGVHVGDMSSPPLSPARDTDATAATFFSSSVPPSPMPVSGSGGDDDNNNNNNNSAGTSYPATRDATGPIQCTALASDRAYLYVACADGGVVAYAWRHVVHGGHGERRVRWDPMGLSARGPAVRQLDVGLGNRAPDQPRCESQSLAAAVLADGRCALLRYSTGVTAERGTRLSLLCWLPLGEGDVGAKAVVAALSPNGHLLAVGGGGGETALFDVAPLLGSTGAGEDATSPPPRPRVTCVLTLADWGHAPSDCGPVSCLRWSPLGDAVAVGWRGRGLALWSTSGCRLLCTVRQASLLTSVTAGGAPHPRTSSGGDVGESAISPPRSPKSSGMDGRRRTSQTKVAFVPPSEPLEMGCAAICWGMHGYYVLAASHWHGAMRASGVQCFLQFSLARSVWDRKHVDAGSGIKHLLLGADRLLLVDANRSGSGDTANDQPFVRHACVPTAYRASAWPMRLCASSPDGTDVAVAGTVGLALYSRRGAAGVAAGGGGWTVGAGGGAASGGSWRVFGDVSQERSLTAHMLAWMPRVVCAVAHSPAPLRPPRGGKAIPSLMPSSRGGFGTSSSQGNGAGWSLVFYPRYHLDHASLLAVVGMPEGCPAALDTAHGHLLVAHHSGEVSLLTCRVVGRLTPLGTPKVEVRVVLEVAPCLLGMSMPSPARAIRSVALLKTSDRSSMPNAALVLRQDGALSILQLGSGRELELGRGVEMFWITEQFSISPTRAGADAAAPVTPRPPEMPSFGHPIWAYGRLGVQVWYPDMLDKMLETVESLVCAMAPAPVVGELRSTSSSSDEVHEVDSAVADEVSPALPHPPATAAAAAAVITTDAAEDEAALRESELEFDREVYPLGPAPVPGCLVGISQRVVSSAVGGALAGGGGGGSGGGGGGSNSNADADDDEQSNSPRHGITMASTPIETALHDPHVRAQPLLPCLLRHLVRRGALEEAARLAWMGRHAEHFTHSLEWLLFTALSGASASRGVVPAKNPGHGLDPAEVLTAAADLVLSFPVASEVVVAVARKIDEKEWVRLFSAIGSPLTMFERCLFTHRLRTAAGYLIVIEKLQGASAWRVATLRLLEHASLQGNDDDMNLARELSHFLDRTAACSSGDDAVDEEGTLAQGNRTSREKDGWLLRALGLRGGNGGGGGGGGGFTPSSRVPTSPAPLGAGEQPLPAEPSLARLATNDGVHPDELASGVRAFLAKLLK</sequence>
<dbReference type="InterPro" id="IPR015943">
    <property type="entry name" value="WD40/YVTN_repeat-like_dom_sf"/>
</dbReference>
<feature type="region of interest" description="Disordered" evidence="3">
    <location>
        <begin position="1111"/>
        <end position="1141"/>
    </location>
</feature>
<feature type="region of interest" description="Disordered" evidence="3">
    <location>
        <begin position="1373"/>
        <end position="1403"/>
    </location>
</feature>
<feature type="region of interest" description="Disordered" evidence="3">
    <location>
        <begin position="538"/>
        <end position="577"/>
    </location>
</feature>
<feature type="compositionally biased region" description="Polar residues" evidence="3">
    <location>
        <begin position="80"/>
        <end position="99"/>
    </location>
</feature>
<comment type="caution">
    <text evidence="5">The sequence shown here is derived from an EMBL/GenBank/DDBJ whole genome shotgun (WGS) entry which is preliminary data.</text>
</comment>
<accession>A0A830HD97</accession>
<evidence type="ECO:0000256" key="1">
    <source>
        <dbReference type="ARBA" id="ARBA00004370"/>
    </source>
</evidence>
<name>A0A830HD97_9CHLO</name>
<feature type="region of interest" description="Disordered" evidence="3">
    <location>
        <begin position="80"/>
        <end position="100"/>
    </location>
</feature>
<feature type="compositionally biased region" description="Low complexity" evidence="3">
    <location>
        <begin position="259"/>
        <end position="269"/>
    </location>
</feature>
<dbReference type="SUPFAM" id="SSF50978">
    <property type="entry name" value="WD40 repeat-like"/>
    <property type="match status" value="1"/>
</dbReference>
<feature type="region of interest" description="Disordered" evidence="3">
    <location>
        <begin position="22"/>
        <end position="43"/>
    </location>
</feature>
<feature type="domain" description="RIC1 C-terminal alpha solenoid region" evidence="4">
    <location>
        <begin position="1164"/>
        <end position="1332"/>
    </location>
</feature>
<dbReference type="GO" id="GO:0000139">
    <property type="term" value="C:Golgi membrane"/>
    <property type="evidence" value="ECO:0007669"/>
    <property type="project" value="TreeGrafter"/>
</dbReference>
<feature type="compositionally biased region" description="Gly residues" evidence="3">
    <location>
        <begin position="1111"/>
        <end position="1121"/>
    </location>
</feature>
<gene>
    <name evidence="5" type="ORF">PPROV_000230600</name>
</gene>
<comment type="subcellular location">
    <subcellularLocation>
        <location evidence="1">Membrane</location>
    </subcellularLocation>
</comment>
<dbReference type="GO" id="GO:0006886">
    <property type="term" value="P:intracellular protein transport"/>
    <property type="evidence" value="ECO:0007669"/>
    <property type="project" value="InterPro"/>
</dbReference>
<dbReference type="InterPro" id="IPR040096">
    <property type="entry name" value="Ric1"/>
</dbReference>
<dbReference type="InterPro" id="IPR009771">
    <property type="entry name" value="RIC1_C"/>
</dbReference>
<dbReference type="EMBL" id="BNJQ01000005">
    <property type="protein sequence ID" value="GHP03551.1"/>
    <property type="molecule type" value="Genomic_DNA"/>
</dbReference>
<evidence type="ECO:0000313" key="5">
    <source>
        <dbReference type="EMBL" id="GHP03551.1"/>
    </source>
</evidence>
<evidence type="ECO:0000256" key="2">
    <source>
        <dbReference type="ARBA" id="ARBA00023136"/>
    </source>
</evidence>
<dbReference type="PANTHER" id="PTHR22746:SF10">
    <property type="entry name" value="GUANINE NUCLEOTIDE EXCHANGE FACTOR SUBUNIT RIC1"/>
    <property type="match status" value="1"/>
</dbReference>
<feature type="region of interest" description="Disordered" evidence="3">
    <location>
        <begin position="233"/>
        <end position="301"/>
    </location>
</feature>
<keyword evidence="2" id="KW-0472">Membrane</keyword>
<dbReference type="Pfam" id="PF07064">
    <property type="entry name" value="RIC1"/>
    <property type="match status" value="1"/>
</dbReference>
<dbReference type="PANTHER" id="PTHR22746">
    <property type="entry name" value="RAB6A-GEF COMPLEX PARTNER PROTEIN 1"/>
    <property type="match status" value="1"/>
</dbReference>
<dbReference type="GO" id="GO:0005829">
    <property type="term" value="C:cytosol"/>
    <property type="evidence" value="ECO:0007669"/>
    <property type="project" value="TreeGrafter"/>
</dbReference>
<dbReference type="Proteomes" id="UP000660262">
    <property type="component" value="Unassembled WGS sequence"/>
</dbReference>
<reference evidence="5" key="1">
    <citation type="submission" date="2020-10" db="EMBL/GenBank/DDBJ databases">
        <title>Unveiling of a novel bifunctional photoreceptor, Dualchrome1, isolated from a cosmopolitan green alga.</title>
        <authorList>
            <person name="Suzuki S."/>
            <person name="Kawachi M."/>
        </authorList>
    </citation>
    <scope>NUCLEOTIDE SEQUENCE</scope>
    <source>
        <strain evidence="5">NIES 2893</strain>
    </source>
</reference>
<evidence type="ECO:0000256" key="3">
    <source>
        <dbReference type="SAM" id="MobiDB-lite"/>
    </source>
</evidence>
<evidence type="ECO:0000313" key="6">
    <source>
        <dbReference type="Proteomes" id="UP000660262"/>
    </source>
</evidence>
<dbReference type="Gene3D" id="2.130.10.10">
    <property type="entry name" value="YVTN repeat-like/Quinoprotein amine dehydrogenase"/>
    <property type="match status" value="1"/>
</dbReference>
<dbReference type="GO" id="GO:0034066">
    <property type="term" value="C:Ric1-Rgp1 guanyl-nucleotide exchange factor complex"/>
    <property type="evidence" value="ECO:0007669"/>
    <property type="project" value="InterPro"/>
</dbReference>
<proteinExistence type="predicted"/>
<organism evidence="5 6">
    <name type="scientific">Pycnococcus provasolii</name>
    <dbReference type="NCBI Taxonomy" id="41880"/>
    <lineage>
        <taxon>Eukaryota</taxon>
        <taxon>Viridiplantae</taxon>
        <taxon>Chlorophyta</taxon>
        <taxon>Pseudoscourfieldiophyceae</taxon>
        <taxon>Pseudoscourfieldiales</taxon>
        <taxon>Pycnococcaceae</taxon>
        <taxon>Pycnococcus</taxon>
    </lineage>
</organism>